<dbReference type="SUPFAM" id="SSF49265">
    <property type="entry name" value="Fibronectin type III"/>
    <property type="match status" value="2"/>
</dbReference>
<dbReference type="AlphaFoldDB" id="A0A1G6XDG5"/>
<evidence type="ECO:0000313" key="3">
    <source>
        <dbReference type="EMBL" id="SDD76259.1"/>
    </source>
</evidence>
<name>A0A1G6XDG5_9BACT</name>
<feature type="domain" description="Fibronectin type-III" evidence="2">
    <location>
        <begin position="220"/>
        <end position="309"/>
    </location>
</feature>
<dbReference type="PANTHER" id="PTHR13817">
    <property type="entry name" value="TITIN"/>
    <property type="match status" value="1"/>
</dbReference>
<keyword evidence="1" id="KW-0677">Repeat</keyword>
<dbReference type="RefSeq" id="WP_090146544.1">
    <property type="nucleotide sequence ID" value="NZ_FNAN01000002.1"/>
</dbReference>
<dbReference type="InterPro" id="IPR013783">
    <property type="entry name" value="Ig-like_fold"/>
</dbReference>
<evidence type="ECO:0000256" key="1">
    <source>
        <dbReference type="ARBA" id="ARBA00022737"/>
    </source>
</evidence>
<dbReference type="NCBIfam" id="TIGR04183">
    <property type="entry name" value="Por_Secre_tail"/>
    <property type="match status" value="1"/>
</dbReference>
<dbReference type="Pfam" id="PF18962">
    <property type="entry name" value="Por_Secre_tail"/>
    <property type="match status" value="1"/>
</dbReference>
<dbReference type="SMART" id="SM00060">
    <property type="entry name" value="FN3"/>
    <property type="match status" value="3"/>
</dbReference>
<dbReference type="InterPro" id="IPR050964">
    <property type="entry name" value="Striated_Muscle_Regulatory"/>
</dbReference>
<organism evidence="3 4">
    <name type="scientific">Dyadobacter soli</name>
    <dbReference type="NCBI Taxonomy" id="659014"/>
    <lineage>
        <taxon>Bacteria</taxon>
        <taxon>Pseudomonadati</taxon>
        <taxon>Bacteroidota</taxon>
        <taxon>Cytophagia</taxon>
        <taxon>Cytophagales</taxon>
        <taxon>Spirosomataceae</taxon>
        <taxon>Dyadobacter</taxon>
    </lineage>
</organism>
<evidence type="ECO:0000313" key="4">
    <source>
        <dbReference type="Proteomes" id="UP000198748"/>
    </source>
</evidence>
<dbReference type="InterPro" id="IPR036116">
    <property type="entry name" value="FN3_sf"/>
</dbReference>
<protein>
    <submittedName>
        <fullName evidence="3">Por secretion system C-terminal sorting domain-containing protein</fullName>
    </submittedName>
</protein>
<dbReference type="Pfam" id="PF00041">
    <property type="entry name" value="fn3"/>
    <property type="match status" value="2"/>
</dbReference>
<accession>A0A1G6XDG5</accession>
<dbReference type="PROSITE" id="PS50853">
    <property type="entry name" value="FN3"/>
    <property type="match status" value="3"/>
</dbReference>
<gene>
    <name evidence="3" type="ORF">SAMN04487996_102135</name>
</gene>
<feature type="domain" description="Fibronectin type-III" evidence="2">
    <location>
        <begin position="126"/>
        <end position="215"/>
    </location>
</feature>
<dbReference type="Proteomes" id="UP000198748">
    <property type="component" value="Unassembled WGS sequence"/>
</dbReference>
<evidence type="ECO:0000259" key="2">
    <source>
        <dbReference type="PROSITE" id="PS50853"/>
    </source>
</evidence>
<dbReference type="STRING" id="659014.SAMN04487996_102135"/>
<dbReference type="OrthoDB" id="9803616at2"/>
<dbReference type="Gene3D" id="2.60.40.10">
    <property type="entry name" value="Immunoglobulins"/>
    <property type="match status" value="3"/>
</dbReference>
<dbReference type="PANTHER" id="PTHR13817:SF73">
    <property type="entry name" value="FIBRONECTIN TYPE-III DOMAIN-CONTAINING PROTEIN"/>
    <property type="match status" value="1"/>
</dbReference>
<keyword evidence="4" id="KW-1185">Reference proteome</keyword>
<dbReference type="InterPro" id="IPR026444">
    <property type="entry name" value="Secre_tail"/>
</dbReference>
<feature type="domain" description="Fibronectin type-III" evidence="2">
    <location>
        <begin position="33"/>
        <end position="125"/>
    </location>
</feature>
<dbReference type="CDD" id="cd00063">
    <property type="entry name" value="FN3"/>
    <property type="match status" value="3"/>
</dbReference>
<sequence>MNRTFTLRTFPLIIVFCIAFMAPVRIWAAIPKAPSTLVAMAASGSQINLTWLDLAKDETGFEVEQSADGTKFAKIADLPANTVIYQDKSLKPNTKYWYRVRAKNASGASAWSSLANATTFQVPPDAPSNLTATAVSTSQIDLKWADNADNESGYQVERSQNGTTFTKIADLAANITTYKNTTLAAATEYFYRVRAVNAAGASAYSNTGSAKTQNIPVPDAPTKLTAVPTAPDLIQLRWAKPTANAAEIVIERAKGDGSFAQIAKVAASVLQYEDKSELETADYLYRIKAVNAGGSSPYSLIAIVRAASIITGVESPNDQHSIYMAGTTLVVALNSTAEAKLSVYDMAGRLCNVKKIRREGRVDLSSLPNGVYVVVTDTGNEVISKRILLY</sequence>
<dbReference type="InterPro" id="IPR003961">
    <property type="entry name" value="FN3_dom"/>
</dbReference>
<reference evidence="4" key="1">
    <citation type="submission" date="2016-10" db="EMBL/GenBank/DDBJ databases">
        <authorList>
            <person name="Varghese N."/>
            <person name="Submissions S."/>
        </authorList>
    </citation>
    <scope>NUCLEOTIDE SEQUENCE [LARGE SCALE GENOMIC DNA]</scope>
    <source>
        <strain evidence="4">DSM 25329</strain>
    </source>
</reference>
<dbReference type="EMBL" id="FNAN01000002">
    <property type="protein sequence ID" value="SDD76259.1"/>
    <property type="molecule type" value="Genomic_DNA"/>
</dbReference>
<proteinExistence type="predicted"/>